<organism evidence="1 2">
    <name type="scientific">Paraconexibacter antarcticus</name>
    <dbReference type="NCBI Taxonomy" id="2949664"/>
    <lineage>
        <taxon>Bacteria</taxon>
        <taxon>Bacillati</taxon>
        <taxon>Actinomycetota</taxon>
        <taxon>Thermoleophilia</taxon>
        <taxon>Solirubrobacterales</taxon>
        <taxon>Paraconexibacteraceae</taxon>
        <taxon>Paraconexibacter</taxon>
    </lineage>
</organism>
<evidence type="ECO:0000313" key="2">
    <source>
        <dbReference type="Proteomes" id="UP001056035"/>
    </source>
</evidence>
<evidence type="ECO:0008006" key="3">
    <source>
        <dbReference type="Google" id="ProtNLM"/>
    </source>
</evidence>
<protein>
    <recommendedName>
        <fullName evidence="3">Helix-turn-helix domain-containing protein</fullName>
    </recommendedName>
</protein>
<keyword evidence="2" id="KW-1185">Reference proteome</keyword>
<dbReference type="Proteomes" id="UP001056035">
    <property type="component" value="Chromosome"/>
</dbReference>
<proteinExistence type="predicted"/>
<name>A0ABY5DNJ4_9ACTN</name>
<evidence type="ECO:0000313" key="1">
    <source>
        <dbReference type="EMBL" id="UTI62310.1"/>
    </source>
</evidence>
<reference evidence="1 2" key="1">
    <citation type="submission" date="2022-06" db="EMBL/GenBank/DDBJ databases">
        <title>Paraconexibacter antarcticus.</title>
        <authorList>
            <person name="Kim C.S."/>
        </authorList>
    </citation>
    <scope>NUCLEOTIDE SEQUENCE [LARGE SCALE GENOMIC DNA]</scope>
    <source>
        <strain evidence="1 2">02-257</strain>
    </source>
</reference>
<accession>A0ABY5DNJ4</accession>
<dbReference type="EMBL" id="CP098502">
    <property type="protein sequence ID" value="UTI62310.1"/>
    <property type="molecule type" value="Genomic_DNA"/>
</dbReference>
<dbReference type="RefSeq" id="WP_254569048.1">
    <property type="nucleotide sequence ID" value="NZ_CP098502.1"/>
</dbReference>
<gene>
    <name evidence="1" type="ORF">NBH00_13155</name>
</gene>
<sequence>MPHTPRTERSDSLGVIPRLALRREDAAKAIGVSVDVFDKHVRVHLRSVRVGTLRLYPITELERYLRDSADEAAA</sequence>